<dbReference type="EMBL" id="BAAAYN010000047">
    <property type="protein sequence ID" value="GAA3395189.1"/>
    <property type="molecule type" value="Genomic_DNA"/>
</dbReference>
<comment type="caution">
    <text evidence="2">The sequence shown here is derived from an EMBL/GenBank/DDBJ whole genome shotgun (WGS) entry which is preliminary data.</text>
</comment>
<dbReference type="SUPFAM" id="SSF89796">
    <property type="entry name" value="CoA-transferase family III (CaiB/BaiF)"/>
    <property type="match status" value="1"/>
</dbReference>
<name>A0ABP6T884_9ACTN</name>
<reference evidence="3" key="1">
    <citation type="journal article" date="2019" name="Int. J. Syst. Evol. Microbiol.">
        <title>The Global Catalogue of Microorganisms (GCM) 10K type strain sequencing project: providing services to taxonomists for standard genome sequencing and annotation.</title>
        <authorList>
            <consortium name="The Broad Institute Genomics Platform"/>
            <consortium name="The Broad Institute Genome Sequencing Center for Infectious Disease"/>
            <person name="Wu L."/>
            <person name="Ma J."/>
        </authorList>
    </citation>
    <scope>NUCLEOTIDE SEQUENCE [LARGE SCALE GENOMIC DNA]</scope>
    <source>
        <strain evidence="3">JCM 9458</strain>
    </source>
</reference>
<protein>
    <recommendedName>
        <fullName evidence="4">CoA transferase</fullName>
    </recommendedName>
</protein>
<dbReference type="PANTHER" id="PTHR48228:SF7">
    <property type="entry name" value="FATTY ACYL-COA TRANSFERASE RV3272-RELATED"/>
    <property type="match status" value="1"/>
</dbReference>
<evidence type="ECO:0008006" key="4">
    <source>
        <dbReference type="Google" id="ProtNLM"/>
    </source>
</evidence>
<feature type="compositionally biased region" description="Basic and acidic residues" evidence="1">
    <location>
        <begin position="433"/>
        <end position="444"/>
    </location>
</feature>
<dbReference type="Proteomes" id="UP001501676">
    <property type="component" value="Unassembled WGS sequence"/>
</dbReference>
<keyword evidence="3" id="KW-1185">Reference proteome</keyword>
<feature type="region of interest" description="Disordered" evidence="1">
    <location>
        <begin position="430"/>
        <end position="468"/>
    </location>
</feature>
<evidence type="ECO:0000256" key="1">
    <source>
        <dbReference type="SAM" id="MobiDB-lite"/>
    </source>
</evidence>
<evidence type="ECO:0000313" key="2">
    <source>
        <dbReference type="EMBL" id="GAA3395189.1"/>
    </source>
</evidence>
<dbReference type="Gene3D" id="3.40.50.10540">
    <property type="entry name" value="Crotonobetainyl-coa:carnitine coa-transferase, domain 1"/>
    <property type="match status" value="1"/>
</dbReference>
<dbReference type="InterPro" id="IPR003673">
    <property type="entry name" value="CoA-Trfase_fam_III"/>
</dbReference>
<dbReference type="InterPro" id="IPR023606">
    <property type="entry name" value="CoA-Trfase_III_dom_1_sf"/>
</dbReference>
<sequence length="468" mass="47831">MPPRQPPADPAAVRAQDAWHPAQAHSQLSRLVRVLRAWRGDNYAGDVFSARCRPSLREEGEHVARVLGTAVPADDAAAPCAVETWFGWGLAELTGAPDGPPTAPGAPVTARVGALLDALSPLAIDAAHVLAGRAALHGWARAGRTSANGSCRLLAAADGWLAVNLSRPTDLDLLPALLEAEVDGDPWDALATAAAAAPAATLAARAQLLGIPAAVPGSATGIPPLRTHHLGGSAPVGGSFVVLDFSAMWAGPLCVHVLGRAGAQVVKVEDVRRPDGARFGPPEFYAELHDGHASLVLDFSTPEGRAALAALAADADVVVESSRPRALRRLGLVAEEWLAARPGRTWISITGYGRDDPEQRVAFGDDAAVAGGLLATAPDGTPVFCGDAIADPLTGLYAAAAALASRRTGGGHLLDVAMAGVCADLSRPGDAPVVEHPRDADGVLRHPGATTPGGDPHDRAGDGWAAPC</sequence>
<dbReference type="PANTHER" id="PTHR48228">
    <property type="entry name" value="SUCCINYL-COA--D-CITRAMALATE COA-TRANSFERASE"/>
    <property type="match status" value="1"/>
</dbReference>
<accession>A0ABP6T884</accession>
<dbReference type="InterPro" id="IPR050509">
    <property type="entry name" value="CoA-transferase_III"/>
</dbReference>
<evidence type="ECO:0000313" key="3">
    <source>
        <dbReference type="Proteomes" id="UP001501676"/>
    </source>
</evidence>
<gene>
    <name evidence="2" type="ORF">GCM10020369_67410</name>
</gene>
<organism evidence="2 3">
    <name type="scientific">Cryptosporangium minutisporangium</name>
    <dbReference type="NCBI Taxonomy" id="113569"/>
    <lineage>
        <taxon>Bacteria</taxon>
        <taxon>Bacillati</taxon>
        <taxon>Actinomycetota</taxon>
        <taxon>Actinomycetes</taxon>
        <taxon>Cryptosporangiales</taxon>
        <taxon>Cryptosporangiaceae</taxon>
        <taxon>Cryptosporangium</taxon>
    </lineage>
</organism>
<dbReference type="Pfam" id="PF02515">
    <property type="entry name" value="CoA_transf_3"/>
    <property type="match status" value="1"/>
</dbReference>
<feature type="region of interest" description="Disordered" evidence="1">
    <location>
        <begin position="1"/>
        <end position="20"/>
    </location>
</feature>
<proteinExistence type="predicted"/>